<gene>
    <name evidence="3" type="ORF">B0T17DRAFT_485038</name>
</gene>
<dbReference type="AlphaFoldDB" id="A0AA39XIQ5"/>
<organism evidence="3 4">
    <name type="scientific">Bombardia bombarda</name>
    <dbReference type="NCBI Taxonomy" id="252184"/>
    <lineage>
        <taxon>Eukaryota</taxon>
        <taxon>Fungi</taxon>
        <taxon>Dikarya</taxon>
        <taxon>Ascomycota</taxon>
        <taxon>Pezizomycotina</taxon>
        <taxon>Sordariomycetes</taxon>
        <taxon>Sordariomycetidae</taxon>
        <taxon>Sordariales</taxon>
        <taxon>Lasiosphaeriaceae</taxon>
        <taxon>Bombardia</taxon>
    </lineage>
</organism>
<feature type="compositionally biased region" description="Basic and acidic residues" evidence="1">
    <location>
        <begin position="345"/>
        <end position="355"/>
    </location>
</feature>
<evidence type="ECO:0000313" key="4">
    <source>
        <dbReference type="Proteomes" id="UP001174934"/>
    </source>
</evidence>
<proteinExistence type="predicted"/>
<feature type="compositionally biased region" description="Polar residues" evidence="1">
    <location>
        <begin position="118"/>
        <end position="138"/>
    </location>
</feature>
<keyword evidence="2" id="KW-1133">Transmembrane helix</keyword>
<feature type="region of interest" description="Disordered" evidence="1">
    <location>
        <begin position="47"/>
        <end position="243"/>
    </location>
</feature>
<name>A0AA39XIQ5_9PEZI</name>
<feature type="compositionally biased region" description="Basic and acidic residues" evidence="1">
    <location>
        <begin position="103"/>
        <end position="114"/>
    </location>
</feature>
<keyword evidence="4" id="KW-1185">Reference proteome</keyword>
<feature type="region of interest" description="Disordered" evidence="1">
    <location>
        <begin position="330"/>
        <end position="355"/>
    </location>
</feature>
<keyword evidence="2" id="KW-0472">Membrane</keyword>
<reference evidence="3" key="1">
    <citation type="submission" date="2023-06" db="EMBL/GenBank/DDBJ databases">
        <title>Genome-scale phylogeny and comparative genomics of the fungal order Sordariales.</title>
        <authorList>
            <consortium name="Lawrence Berkeley National Laboratory"/>
            <person name="Hensen N."/>
            <person name="Bonometti L."/>
            <person name="Westerberg I."/>
            <person name="Brannstrom I.O."/>
            <person name="Guillou S."/>
            <person name="Cros-Aarteil S."/>
            <person name="Calhoun S."/>
            <person name="Haridas S."/>
            <person name="Kuo A."/>
            <person name="Mondo S."/>
            <person name="Pangilinan J."/>
            <person name="Riley R."/>
            <person name="LaButti K."/>
            <person name="Andreopoulos B."/>
            <person name="Lipzen A."/>
            <person name="Chen C."/>
            <person name="Yanf M."/>
            <person name="Daum C."/>
            <person name="Ng V."/>
            <person name="Clum A."/>
            <person name="Steindorff A."/>
            <person name="Ohm R."/>
            <person name="Martin F."/>
            <person name="Silar P."/>
            <person name="Natvig D."/>
            <person name="Lalanne C."/>
            <person name="Gautier V."/>
            <person name="Ament-velasquez S.L."/>
            <person name="Kruys A."/>
            <person name="Hutchinson M.I."/>
            <person name="Powell A.J."/>
            <person name="Barry K."/>
            <person name="Miller A.N."/>
            <person name="Grigoriev I.V."/>
            <person name="Debuchy R."/>
            <person name="Gladieux P."/>
            <person name="Thoren M.H."/>
            <person name="Johannesson H."/>
        </authorList>
    </citation>
    <scope>NUCLEOTIDE SEQUENCE</scope>
    <source>
        <strain evidence="3">SMH3391-2</strain>
    </source>
</reference>
<evidence type="ECO:0000256" key="1">
    <source>
        <dbReference type="SAM" id="MobiDB-lite"/>
    </source>
</evidence>
<dbReference type="Proteomes" id="UP001174934">
    <property type="component" value="Unassembled WGS sequence"/>
</dbReference>
<feature type="region of interest" description="Disordered" evidence="1">
    <location>
        <begin position="1"/>
        <end position="21"/>
    </location>
</feature>
<feature type="compositionally biased region" description="Low complexity" evidence="1">
    <location>
        <begin position="65"/>
        <end position="81"/>
    </location>
</feature>
<evidence type="ECO:0000313" key="3">
    <source>
        <dbReference type="EMBL" id="KAK0634741.1"/>
    </source>
</evidence>
<evidence type="ECO:0008006" key="5">
    <source>
        <dbReference type="Google" id="ProtNLM"/>
    </source>
</evidence>
<accession>A0AA39XIQ5</accession>
<protein>
    <recommendedName>
        <fullName evidence="5">Adhesin domain-containing protein</fullName>
    </recommendedName>
</protein>
<comment type="caution">
    <text evidence="3">The sequence shown here is derived from an EMBL/GenBank/DDBJ whole genome shotgun (WGS) entry which is preliminary data.</text>
</comment>
<keyword evidence="2" id="KW-0812">Transmembrane</keyword>
<dbReference type="EMBL" id="JAULSR010000001">
    <property type="protein sequence ID" value="KAK0634741.1"/>
    <property type="molecule type" value="Genomic_DNA"/>
</dbReference>
<sequence>MPYSDNLYSMVDDESDVESTGGVESQIDYAALYYASATGEASGAVVDDHDLVDDAQVHSPVDGFSPSSTSNHTSTSGESSSVLHVPNILVPDPSLEPGSTAESKAREADLERLGNRRLLSTPTLTPQGSTVSADQSFHPQAAEEAVPSQGGPPSAYSSTSSETGVQRGSGIASPSPQAAYYQPSSASAYNPSTASSYTSYTPRRPAFRNSSSVLSREAPPAYTPSPTSPSTAQSTSDSFRNYSTFSQPPSVVYSNMGRLEESQGLLAAHEPQSMGGPEEGLAAGTPDWRERARRRAHCMSGRACKKLFLGLILLLVTTGFLTSMIAGVRDEQPIPPSKEPVTDNPDDKPDMDRPDLDNEFKWQDKYTCQDAQFPRPTRKFDVSFTEDKQFTFIQKTSTRHDDNHRGARFVQVQGTVVFRRTDSDKHADPAAFLDVVVNDDRIDVNVEWDEHLQLLAVTAPRTIPWDQTVGSWPCVSIRGTVWVPEGSALDYLSVKTTQLDIVLLDDLSLDVAQRTVLASTVGHITSASTGDRARDDDIVNGSGAPGTFRFRSRLVEAETTSAPIKGAWPLYDYLGLRSTSGDIGVCVEPKEADEEAPRPAILYVRSNSGSVEVREPVDAAREAVVAGGDDGGDKPEKVLPPRDYRVDMHTTSGKIEGAVAFSSAATFKSTSGSIKIDALPVLDSSFASEDSKEVWIMTQTTSGDTTIDVAEPLWVGEGGKALRCLHGSHTTTSADIKLKYPGAWEGDIYLSAMSGKLAARGKDVQVSSERGDWPGVNRKLVARKGSGGGGSITAKATSGDVDVLVGEV</sequence>
<feature type="compositionally biased region" description="Low complexity" evidence="1">
    <location>
        <begin position="172"/>
        <end position="202"/>
    </location>
</feature>
<evidence type="ECO:0000256" key="2">
    <source>
        <dbReference type="SAM" id="Phobius"/>
    </source>
</evidence>
<feature type="transmembrane region" description="Helical" evidence="2">
    <location>
        <begin position="307"/>
        <end position="328"/>
    </location>
</feature>
<feature type="compositionally biased region" description="Polar residues" evidence="1">
    <location>
        <begin position="155"/>
        <end position="166"/>
    </location>
</feature>